<dbReference type="Proteomes" id="UP000007753">
    <property type="component" value="Chromosome 1"/>
</dbReference>
<feature type="transmembrane region" description="Helical" evidence="7">
    <location>
        <begin position="118"/>
        <end position="137"/>
    </location>
</feature>
<gene>
    <name evidence="9" type="ordered locus">SJA_C1-02340</name>
</gene>
<keyword evidence="2" id="KW-0813">Transport</keyword>
<evidence type="ECO:0000256" key="6">
    <source>
        <dbReference type="ARBA" id="ARBA00023136"/>
    </source>
</evidence>
<evidence type="ECO:0000313" key="9">
    <source>
        <dbReference type="EMBL" id="BAI95068.1"/>
    </source>
</evidence>
<keyword evidence="6 7" id="KW-0472">Membrane</keyword>
<evidence type="ECO:0000256" key="2">
    <source>
        <dbReference type="ARBA" id="ARBA00022448"/>
    </source>
</evidence>
<reference evidence="9 10" key="1">
    <citation type="journal article" date="2010" name="J. Bacteriol.">
        <title>Complete genome sequence of the representative gamma-hexachlorocyclohexane-degrading bacterium Sphingobium japonicum UT26.</title>
        <authorList>
            <person name="Nagata Y."/>
            <person name="Ohtsubo Y."/>
            <person name="Endo R."/>
            <person name="Ichikawa N."/>
            <person name="Ankai A."/>
            <person name="Oguchi A."/>
            <person name="Fukui S."/>
            <person name="Fujita N."/>
            <person name="Tsuda M."/>
        </authorList>
    </citation>
    <scope>NUCLEOTIDE SEQUENCE [LARGE SCALE GENOMIC DNA]</scope>
    <source>
        <strain evidence="10">DSM 16413 / CCM 7287 / MTCC 6362 / UT26 / NBRC 101211 / UT26S</strain>
    </source>
</reference>
<keyword evidence="3" id="KW-1003">Cell membrane</keyword>
<feature type="transmembrane region" description="Helical" evidence="7">
    <location>
        <begin position="353"/>
        <end position="375"/>
    </location>
</feature>
<evidence type="ECO:0000256" key="4">
    <source>
        <dbReference type="ARBA" id="ARBA00022692"/>
    </source>
</evidence>
<evidence type="ECO:0000256" key="1">
    <source>
        <dbReference type="ARBA" id="ARBA00004651"/>
    </source>
</evidence>
<keyword evidence="4 7" id="KW-0812">Transmembrane</keyword>
<dbReference type="PROSITE" id="PS50850">
    <property type="entry name" value="MFS"/>
    <property type="match status" value="1"/>
</dbReference>
<dbReference type="AlphaFoldDB" id="D4YXI6"/>
<dbReference type="SUPFAM" id="SSF103473">
    <property type="entry name" value="MFS general substrate transporter"/>
    <property type="match status" value="1"/>
</dbReference>
<dbReference type="PANTHER" id="PTHR23513:SF11">
    <property type="entry name" value="STAPHYLOFERRIN A TRANSPORTER"/>
    <property type="match status" value="1"/>
</dbReference>
<dbReference type="InterPro" id="IPR036259">
    <property type="entry name" value="MFS_trans_sf"/>
</dbReference>
<feature type="transmembrane region" description="Helical" evidence="7">
    <location>
        <begin position="174"/>
        <end position="200"/>
    </location>
</feature>
<feature type="transmembrane region" description="Helical" evidence="7">
    <location>
        <begin position="299"/>
        <end position="316"/>
    </location>
</feature>
<accession>D4YXI6</accession>
<dbReference type="KEGG" id="sjp:SJA_C1-02340"/>
<feature type="transmembrane region" description="Helical" evidence="7">
    <location>
        <begin position="89"/>
        <end position="112"/>
    </location>
</feature>
<dbReference type="InterPro" id="IPR020846">
    <property type="entry name" value="MFS_dom"/>
</dbReference>
<dbReference type="InterPro" id="IPR010290">
    <property type="entry name" value="TM_effector"/>
</dbReference>
<dbReference type="PANTHER" id="PTHR23513">
    <property type="entry name" value="INTEGRAL MEMBRANE EFFLUX PROTEIN-RELATED"/>
    <property type="match status" value="1"/>
</dbReference>
<feature type="domain" description="Major facilitator superfamily (MFS) profile" evidence="8">
    <location>
        <begin position="24"/>
        <end position="411"/>
    </location>
</feature>
<dbReference type="RefSeq" id="WP_013038872.1">
    <property type="nucleotide sequence ID" value="NC_014006.1"/>
</dbReference>
<dbReference type="HOGENOM" id="CLU_034180_11_1_5"/>
<feature type="transmembrane region" description="Helical" evidence="7">
    <location>
        <begin position="387"/>
        <end position="406"/>
    </location>
</feature>
<dbReference type="STRING" id="452662.SJA_C1-02340"/>
<feature type="transmembrane region" description="Helical" evidence="7">
    <location>
        <begin position="322"/>
        <end position="341"/>
    </location>
</feature>
<keyword evidence="10" id="KW-1185">Reference proteome</keyword>
<sequence>MSEPGTSGGTAEAPLPASPFGIPIYRMVWTASLISNFGGLIQSVGAAWLMTSLTSSRELVALVQSSNTLPIMLLSLWSGALADNLDRRVVMLCAQGFMLVVSTALAFCAWSGVLTPWLLLGFTFLIGCGTALNAPAWQASVGDMVPKPLLLGAVTFNSMGFNIARSAGPAVGGAIVAAAGSAAAFLVNALSYVGLIAVLARWRPARAPRLLPRERLGDAIGAGLRYVATSPNLRTVLIRALLFGSAASAIPSLMPVVARQLITGGPLVYGALLGAFGMGAVGGAFISTRLRRRVASERLVRIASLALALGTATTGMSGTLAITLPALLCAGGGWVLVLSTFNVTVQMTAPRWVVARGLALYQMAAFGGMAAGSWFFGLLADHQGVEISLFIAAGFQVAGVLAGLRLPLPRVEDLNHDPLSSWKSLGPKC</sequence>
<evidence type="ECO:0000313" key="10">
    <source>
        <dbReference type="Proteomes" id="UP000007753"/>
    </source>
</evidence>
<evidence type="ECO:0000256" key="5">
    <source>
        <dbReference type="ARBA" id="ARBA00022989"/>
    </source>
</evidence>
<feature type="transmembrane region" description="Helical" evidence="7">
    <location>
        <begin position="236"/>
        <end position="254"/>
    </location>
</feature>
<evidence type="ECO:0000256" key="7">
    <source>
        <dbReference type="SAM" id="Phobius"/>
    </source>
</evidence>
<feature type="transmembrane region" description="Helical" evidence="7">
    <location>
        <begin position="28"/>
        <end position="49"/>
    </location>
</feature>
<evidence type="ECO:0000259" key="8">
    <source>
        <dbReference type="PROSITE" id="PS50850"/>
    </source>
</evidence>
<dbReference type="GO" id="GO:0005886">
    <property type="term" value="C:plasma membrane"/>
    <property type="evidence" value="ECO:0007669"/>
    <property type="project" value="UniProtKB-SubCell"/>
</dbReference>
<feature type="transmembrane region" description="Helical" evidence="7">
    <location>
        <begin position="266"/>
        <end position="287"/>
    </location>
</feature>
<dbReference type="EMBL" id="AP010803">
    <property type="protein sequence ID" value="BAI95068.1"/>
    <property type="molecule type" value="Genomic_DNA"/>
</dbReference>
<protein>
    <submittedName>
        <fullName evidence="9">Putative MFS permease</fullName>
    </submittedName>
</protein>
<dbReference type="CDD" id="cd06173">
    <property type="entry name" value="MFS_MefA_like"/>
    <property type="match status" value="1"/>
</dbReference>
<organism evidence="9 10">
    <name type="scientific">Sphingobium indicum (strain DSM 16413 / CCM 7287 / MTCC 6362 / UT26 / NBRC 101211 / UT26S)</name>
    <name type="common">Sphingobium japonicum</name>
    <dbReference type="NCBI Taxonomy" id="452662"/>
    <lineage>
        <taxon>Bacteria</taxon>
        <taxon>Pseudomonadati</taxon>
        <taxon>Pseudomonadota</taxon>
        <taxon>Alphaproteobacteria</taxon>
        <taxon>Sphingomonadales</taxon>
        <taxon>Sphingomonadaceae</taxon>
        <taxon>Sphingobium</taxon>
    </lineage>
</organism>
<name>D4YXI6_SPHIU</name>
<dbReference type="Gene3D" id="1.20.1250.20">
    <property type="entry name" value="MFS general substrate transporter like domains"/>
    <property type="match status" value="1"/>
</dbReference>
<proteinExistence type="predicted"/>
<dbReference type="GO" id="GO:0022857">
    <property type="term" value="F:transmembrane transporter activity"/>
    <property type="evidence" value="ECO:0007669"/>
    <property type="project" value="InterPro"/>
</dbReference>
<comment type="subcellular location">
    <subcellularLocation>
        <location evidence="1">Cell membrane</location>
        <topology evidence="1">Multi-pass membrane protein</topology>
    </subcellularLocation>
</comment>
<feature type="transmembrane region" description="Helical" evidence="7">
    <location>
        <begin position="61"/>
        <end position="82"/>
    </location>
</feature>
<evidence type="ECO:0000256" key="3">
    <source>
        <dbReference type="ARBA" id="ARBA00022475"/>
    </source>
</evidence>
<dbReference type="GeneID" id="29271937"/>
<keyword evidence="5 7" id="KW-1133">Transmembrane helix</keyword>
<dbReference type="eggNOG" id="COG0477">
    <property type="taxonomic scope" value="Bacteria"/>
</dbReference>
<dbReference type="Pfam" id="PF05977">
    <property type="entry name" value="MFS_3"/>
    <property type="match status" value="1"/>
</dbReference>